<evidence type="ECO:0000313" key="2">
    <source>
        <dbReference type="EMBL" id="VEB61510.1"/>
    </source>
</evidence>
<dbReference type="AlphaFoldDB" id="A0A447U6A3"/>
<name>A0A447U6A3_SALET</name>
<organism evidence="2 3">
    <name type="scientific">Salmonella enterica I</name>
    <dbReference type="NCBI Taxonomy" id="59201"/>
    <lineage>
        <taxon>Bacteria</taxon>
        <taxon>Pseudomonadati</taxon>
        <taxon>Pseudomonadota</taxon>
        <taxon>Gammaproteobacteria</taxon>
        <taxon>Enterobacterales</taxon>
        <taxon>Enterobacteriaceae</taxon>
        <taxon>Salmonella</taxon>
    </lineage>
</organism>
<proteinExistence type="predicted"/>
<protein>
    <submittedName>
        <fullName evidence="2">UPF0142 protein</fullName>
    </submittedName>
</protein>
<feature type="domain" description="YcaO cyclodehydratase C-terminal" evidence="1">
    <location>
        <begin position="10"/>
        <end position="46"/>
    </location>
</feature>
<gene>
    <name evidence="2" type="ORF">NCTC6754_06989</name>
</gene>
<dbReference type="InterPro" id="IPR041080">
    <property type="entry name" value="YcaO_C"/>
</dbReference>
<evidence type="ECO:0000313" key="3">
    <source>
        <dbReference type="Proteomes" id="UP000269208"/>
    </source>
</evidence>
<dbReference type="EMBL" id="LR134190">
    <property type="protein sequence ID" value="VEB61510.1"/>
    <property type="molecule type" value="Genomic_DNA"/>
</dbReference>
<reference evidence="2 3" key="1">
    <citation type="submission" date="2018-12" db="EMBL/GenBank/DDBJ databases">
        <authorList>
            <consortium name="Pathogen Informatics"/>
        </authorList>
    </citation>
    <scope>NUCLEOTIDE SEQUENCE [LARGE SCALE GENOMIC DNA]</scope>
    <source>
        <strain evidence="2 3">NCTC6754</strain>
    </source>
</reference>
<dbReference type="Pfam" id="PF18381">
    <property type="entry name" value="YcaO_C"/>
    <property type="match status" value="1"/>
</dbReference>
<evidence type="ECO:0000259" key="1">
    <source>
        <dbReference type="Pfam" id="PF18381"/>
    </source>
</evidence>
<sequence length="62" mass="6551">MKKVLTISPRVRELLGLATGADNGWYTLRVGELKAMLALAGGDFGAGANLDRMDDGVQFVGL</sequence>
<dbReference type="Proteomes" id="UP000269208">
    <property type="component" value="Chromosome"/>
</dbReference>
<accession>A0A447U6A3</accession>